<sequence length="55" mass="6335">MLLTLPRVVRIATELGLGREAATVLWQVWAGRLWLRYRRSLPGPLRPRGLGRAQR</sequence>
<name>A0ABR7RLG8_9PROT</name>
<dbReference type="Proteomes" id="UP000626026">
    <property type="component" value="Unassembled WGS sequence"/>
</dbReference>
<accession>A0ABR7RLG8</accession>
<evidence type="ECO:0000313" key="1">
    <source>
        <dbReference type="EMBL" id="MBC9207441.1"/>
    </source>
</evidence>
<gene>
    <name evidence="1" type="ORF">IBL26_11405</name>
</gene>
<reference evidence="1 2" key="1">
    <citation type="journal article" date="2013" name="Int. J. Syst. Evol. Microbiol.">
        <title>Roseomonas aerophila sp. nov., isolated from air.</title>
        <authorList>
            <person name="Kim S.J."/>
            <person name="Weon H.Y."/>
            <person name="Ahn J.H."/>
            <person name="Hong S.B."/>
            <person name="Seok S.J."/>
            <person name="Whang K.S."/>
            <person name="Kwon S.W."/>
        </authorList>
    </citation>
    <scope>NUCLEOTIDE SEQUENCE [LARGE SCALE GENOMIC DNA]</scope>
    <source>
        <strain evidence="1 2">NBRC 108923</strain>
    </source>
</reference>
<comment type="caution">
    <text evidence="1">The sequence shown here is derived from an EMBL/GenBank/DDBJ whole genome shotgun (WGS) entry which is preliminary data.</text>
</comment>
<evidence type="ECO:0000313" key="2">
    <source>
        <dbReference type="Proteomes" id="UP000626026"/>
    </source>
</evidence>
<dbReference type="RefSeq" id="WP_187784608.1">
    <property type="nucleotide sequence ID" value="NZ_JACTVA010000017.1"/>
</dbReference>
<proteinExistence type="predicted"/>
<protein>
    <submittedName>
        <fullName evidence="1">Uncharacterized protein</fullName>
    </submittedName>
</protein>
<dbReference type="EMBL" id="JACTVA010000017">
    <property type="protein sequence ID" value="MBC9207441.1"/>
    <property type="molecule type" value="Genomic_DNA"/>
</dbReference>
<keyword evidence="2" id="KW-1185">Reference proteome</keyword>
<organism evidence="1 2">
    <name type="scientific">Teichococcus aerophilus</name>
    <dbReference type="NCBI Taxonomy" id="1224513"/>
    <lineage>
        <taxon>Bacteria</taxon>
        <taxon>Pseudomonadati</taxon>
        <taxon>Pseudomonadota</taxon>
        <taxon>Alphaproteobacteria</taxon>
        <taxon>Acetobacterales</taxon>
        <taxon>Roseomonadaceae</taxon>
        <taxon>Roseomonas</taxon>
    </lineage>
</organism>